<sequence length="380" mass="41609">MSRVPVTVLSGFLGSGKTTVLNHLLANREGRRVAVVVNDMSEINVDAALVGGHLERAPERLVELTNGCICCTLRADLLESVAALARQGRFDAVVVESTGISEPLPVAATFEWDVEDGVSLHDVARLDTMTTVVDVSTFLDLVLADATLAGEGLGVDAADERGVAALVVDQVEFADLVVLNKTDLVDADHLARVEAVVEQLNPTARRVRTSHGVLPLTELLDTGRYDRHAAAEAPGWARELAGTHTPETEEYGIRSVVYRARRPFHPERLDRALRREWPELLRSKGFLWIASRPDVAGLWSQAGPNLTLEPAALWSTWDGQRGQEIAFIGLGLDPDEPYRRLDPALLTDEELALGREGWRVLPDPLPAWDDEHLRLGSHVH</sequence>
<dbReference type="InterPro" id="IPR027417">
    <property type="entry name" value="P-loop_NTPase"/>
</dbReference>
<evidence type="ECO:0000256" key="4">
    <source>
        <dbReference type="ARBA" id="ARBA00034320"/>
    </source>
</evidence>
<dbReference type="InterPro" id="IPR051927">
    <property type="entry name" value="Zn_Chap_cDPG_Synth"/>
</dbReference>
<evidence type="ECO:0000259" key="6">
    <source>
        <dbReference type="SMART" id="SM00833"/>
    </source>
</evidence>
<keyword evidence="1" id="KW-0547">Nucleotide-binding</keyword>
<dbReference type="RefSeq" id="WP_253674429.1">
    <property type="nucleotide sequence ID" value="NZ_JAMTCP010000064.1"/>
</dbReference>
<reference evidence="7 8" key="1">
    <citation type="submission" date="2022-06" db="EMBL/GenBank/DDBJ databases">
        <title>Genomic Encyclopedia of Archaeal and Bacterial Type Strains, Phase II (KMG-II): from individual species to whole genera.</title>
        <authorList>
            <person name="Goeker M."/>
        </authorList>
    </citation>
    <scope>NUCLEOTIDE SEQUENCE [LARGE SCALE GENOMIC DNA]</scope>
    <source>
        <strain evidence="7 8">DSM 40477</strain>
    </source>
</reference>
<evidence type="ECO:0000313" key="7">
    <source>
        <dbReference type="EMBL" id="MCP2262312.1"/>
    </source>
</evidence>
<evidence type="ECO:0000313" key="8">
    <source>
        <dbReference type="Proteomes" id="UP001205311"/>
    </source>
</evidence>
<dbReference type="CDD" id="cd03112">
    <property type="entry name" value="CobW-like"/>
    <property type="match status" value="1"/>
</dbReference>
<name>A0ABT1I3E3_STRSD</name>
<evidence type="ECO:0000256" key="3">
    <source>
        <dbReference type="ARBA" id="ARBA00023186"/>
    </source>
</evidence>
<dbReference type="PANTHER" id="PTHR43603">
    <property type="entry name" value="COBW DOMAIN-CONTAINING PROTEIN DDB_G0274527"/>
    <property type="match status" value="1"/>
</dbReference>
<evidence type="ECO:0000256" key="1">
    <source>
        <dbReference type="ARBA" id="ARBA00022741"/>
    </source>
</evidence>
<comment type="similarity">
    <text evidence="4">Belongs to the SIMIBI class G3E GTPase family. ZNG1 subfamily.</text>
</comment>
<dbReference type="SUPFAM" id="SSF52540">
    <property type="entry name" value="P-loop containing nucleoside triphosphate hydrolases"/>
    <property type="match status" value="1"/>
</dbReference>
<protein>
    <submittedName>
        <fullName evidence="7">GTPase, G3E family</fullName>
    </submittedName>
</protein>
<dbReference type="InterPro" id="IPR011629">
    <property type="entry name" value="CobW-like_C"/>
</dbReference>
<dbReference type="Pfam" id="PF07683">
    <property type="entry name" value="CobW_C"/>
    <property type="match status" value="1"/>
</dbReference>
<evidence type="ECO:0000256" key="2">
    <source>
        <dbReference type="ARBA" id="ARBA00022801"/>
    </source>
</evidence>
<feature type="domain" description="CobW C-terminal" evidence="6">
    <location>
        <begin position="253"/>
        <end position="345"/>
    </location>
</feature>
<keyword evidence="8" id="KW-1185">Reference proteome</keyword>
<dbReference type="SMART" id="SM00833">
    <property type="entry name" value="CobW_C"/>
    <property type="match status" value="1"/>
</dbReference>
<organism evidence="7 8">
    <name type="scientific">Streptoalloteichus tenebrarius (strain ATCC 17920 / DSM 40477 / JCM 4838 / CBS 697.72 / NBRC 16177 / NCIMB 11028 / NRRL B-12390 / A12253. 1 / ISP 5477)</name>
    <name type="common">Streptomyces tenebrarius</name>
    <dbReference type="NCBI Taxonomy" id="1933"/>
    <lineage>
        <taxon>Bacteria</taxon>
        <taxon>Bacillati</taxon>
        <taxon>Actinomycetota</taxon>
        <taxon>Actinomycetes</taxon>
        <taxon>Pseudonocardiales</taxon>
        <taxon>Pseudonocardiaceae</taxon>
        <taxon>Streptoalloteichus</taxon>
    </lineage>
</organism>
<keyword evidence="2" id="KW-0378">Hydrolase</keyword>
<dbReference type="Gene3D" id="3.30.1220.10">
    <property type="entry name" value="CobW-like, C-terminal domain"/>
    <property type="match status" value="1"/>
</dbReference>
<dbReference type="InterPro" id="IPR003495">
    <property type="entry name" value="CobW/HypB/UreG_nucleotide-bd"/>
</dbReference>
<dbReference type="Gene3D" id="3.40.50.300">
    <property type="entry name" value="P-loop containing nucleotide triphosphate hydrolases"/>
    <property type="match status" value="1"/>
</dbReference>
<accession>A0ABT1I3E3</accession>
<keyword evidence="3" id="KW-0143">Chaperone</keyword>
<dbReference type="InterPro" id="IPR036627">
    <property type="entry name" value="CobW-likC_sf"/>
</dbReference>
<gene>
    <name evidence="7" type="ORF">LX15_006048</name>
</gene>
<dbReference type="PANTHER" id="PTHR43603:SF1">
    <property type="entry name" value="ZINC-REGULATED GTPASE METALLOPROTEIN ACTIVATOR 1"/>
    <property type="match status" value="1"/>
</dbReference>
<evidence type="ECO:0000256" key="5">
    <source>
        <dbReference type="ARBA" id="ARBA00049117"/>
    </source>
</evidence>
<proteinExistence type="inferred from homology"/>
<comment type="catalytic activity">
    <reaction evidence="5">
        <text>GTP + H2O = GDP + phosphate + H(+)</text>
        <dbReference type="Rhea" id="RHEA:19669"/>
        <dbReference type="ChEBI" id="CHEBI:15377"/>
        <dbReference type="ChEBI" id="CHEBI:15378"/>
        <dbReference type="ChEBI" id="CHEBI:37565"/>
        <dbReference type="ChEBI" id="CHEBI:43474"/>
        <dbReference type="ChEBI" id="CHEBI:58189"/>
    </reaction>
    <physiologicalReaction direction="left-to-right" evidence="5">
        <dbReference type="Rhea" id="RHEA:19670"/>
    </physiologicalReaction>
</comment>
<dbReference type="Pfam" id="PF02492">
    <property type="entry name" value="cobW"/>
    <property type="match status" value="1"/>
</dbReference>
<dbReference type="Proteomes" id="UP001205311">
    <property type="component" value="Unassembled WGS sequence"/>
</dbReference>
<dbReference type="EMBL" id="JAMTCP010000064">
    <property type="protein sequence ID" value="MCP2262312.1"/>
    <property type="molecule type" value="Genomic_DNA"/>
</dbReference>
<comment type="caution">
    <text evidence="7">The sequence shown here is derived from an EMBL/GenBank/DDBJ whole genome shotgun (WGS) entry which is preliminary data.</text>
</comment>